<feature type="domain" description="KANL3/Tex30 alpha/beta hydrolase-like" evidence="1">
    <location>
        <begin position="40"/>
        <end position="184"/>
    </location>
</feature>
<evidence type="ECO:0000313" key="2">
    <source>
        <dbReference type="EMBL" id="ASA25507.1"/>
    </source>
</evidence>
<dbReference type="EMBL" id="CP021780">
    <property type="protein sequence ID" value="ASA25507.1"/>
    <property type="molecule type" value="Genomic_DNA"/>
</dbReference>
<dbReference type="InterPro" id="IPR017018">
    <property type="entry name" value="UCP033634"/>
</dbReference>
<reference evidence="2 3" key="1">
    <citation type="submission" date="2017-06" db="EMBL/GenBank/DDBJ databases">
        <title>Complete genome sequence of Paenibacillus donghaensis KCTC 13049T isolated from East Sea sediment, South Korea.</title>
        <authorList>
            <person name="Jung B.K."/>
            <person name="Hong S.-J."/>
            <person name="Shin J.-H."/>
        </authorList>
    </citation>
    <scope>NUCLEOTIDE SEQUENCE [LARGE SCALE GENOMIC DNA]</scope>
    <source>
        <strain evidence="2 3">KCTC 13049</strain>
    </source>
</reference>
<proteinExistence type="predicted"/>
<protein>
    <recommendedName>
        <fullName evidence="1">KANL3/Tex30 alpha/beta hydrolase-like domain-containing protein</fullName>
    </recommendedName>
</protein>
<evidence type="ECO:0000259" key="1">
    <source>
        <dbReference type="Pfam" id="PF20408"/>
    </source>
</evidence>
<dbReference type="AlphaFoldDB" id="A0A2Z2KHY1"/>
<gene>
    <name evidence="2" type="ORF">B9T62_35120</name>
</gene>
<keyword evidence="3" id="KW-1185">Reference proteome</keyword>
<name>A0A2Z2KHY1_9BACL</name>
<dbReference type="Proteomes" id="UP000249890">
    <property type="component" value="Chromosome"/>
</dbReference>
<dbReference type="Pfam" id="PF20408">
    <property type="entry name" value="Abhydrolase_11"/>
    <property type="match status" value="1"/>
</dbReference>
<dbReference type="SUPFAM" id="SSF53474">
    <property type="entry name" value="alpha/beta-Hydrolases"/>
    <property type="match status" value="1"/>
</dbReference>
<dbReference type="RefSeq" id="WP_087919470.1">
    <property type="nucleotide sequence ID" value="NZ_CP021780.1"/>
</dbReference>
<accession>A0A2Z2KHY1</accession>
<dbReference type="InterPro" id="IPR029058">
    <property type="entry name" value="AB_hydrolase_fold"/>
</dbReference>
<dbReference type="Gene3D" id="3.40.50.1820">
    <property type="entry name" value="alpha/beta hydrolase"/>
    <property type="match status" value="1"/>
</dbReference>
<dbReference type="PIRSF" id="PIRSF033634">
    <property type="entry name" value="UCP033634"/>
    <property type="match status" value="1"/>
</dbReference>
<evidence type="ECO:0000313" key="3">
    <source>
        <dbReference type="Proteomes" id="UP000249890"/>
    </source>
</evidence>
<sequence length="210" mass="23221">MSVSHILMPSHWGREVIHKHIKQEGAKALAIIFPGKNYSAERPLLEYAAKAAREHECDLLLLEYGYQSARADFRREEMEIVVEECKAAIASLPEYEKTLMIGKSMGTLIAGRVAQELGLQQLSSFLYLTPLPEAIPLIRQSRGTVIYGSSDPLFSEQHAAEIGGVPGLQVYRIDDANHSLEVGAVSESLAVLLVIVNFYHSFLRDALQGS</sequence>
<organism evidence="2 3">
    <name type="scientific">Paenibacillus donghaensis</name>
    <dbReference type="NCBI Taxonomy" id="414771"/>
    <lineage>
        <taxon>Bacteria</taxon>
        <taxon>Bacillati</taxon>
        <taxon>Bacillota</taxon>
        <taxon>Bacilli</taxon>
        <taxon>Bacillales</taxon>
        <taxon>Paenibacillaceae</taxon>
        <taxon>Paenibacillus</taxon>
    </lineage>
</organism>
<dbReference type="OrthoDB" id="1908495at2"/>
<dbReference type="InterPro" id="IPR046879">
    <property type="entry name" value="KANL3/Tex30_Abhydrolase"/>
</dbReference>
<dbReference type="ESTHER" id="9bacl-a0a2z2khy1">
    <property type="family name" value="UCP033634"/>
</dbReference>
<dbReference type="KEGG" id="pdh:B9T62_35120"/>